<proteinExistence type="predicted"/>
<feature type="region of interest" description="Disordered" evidence="9">
    <location>
        <begin position="861"/>
        <end position="883"/>
    </location>
</feature>
<evidence type="ECO:0000313" key="11">
    <source>
        <dbReference type="EMBL" id="OCG73940.1"/>
    </source>
</evidence>
<keyword evidence="2" id="KW-0645">Protease</keyword>
<feature type="domain" description="PASTA" evidence="10">
    <location>
        <begin position="796"/>
        <end position="860"/>
    </location>
</feature>
<comment type="catalytic activity">
    <reaction evidence="8">
        <text>[GlcNAc-(1-&gt;4)-Mur2Ac(oyl-L-Ala-gamma-D-Glu-L-Lys-D-Ala-D-Ala)](n)-di-trans,octa-cis-undecaprenyl diphosphate + beta-D-GlcNAc-(1-&gt;4)-Mur2Ac(oyl-L-Ala-gamma-D-Glu-L-Lys-D-Ala-D-Ala)-di-trans,octa-cis-undecaprenyl diphosphate = [GlcNAc-(1-&gt;4)-Mur2Ac(oyl-L-Ala-gamma-D-Glu-L-Lys-D-Ala-D-Ala)](n+1)-di-trans,octa-cis-undecaprenyl diphosphate + di-trans,octa-cis-undecaprenyl diphosphate + H(+)</text>
        <dbReference type="Rhea" id="RHEA:23708"/>
        <dbReference type="Rhea" id="RHEA-COMP:9602"/>
        <dbReference type="Rhea" id="RHEA-COMP:9603"/>
        <dbReference type="ChEBI" id="CHEBI:15378"/>
        <dbReference type="ChEBI" id="CHEBI:58405"/>
        <dbReference type="ChEBI" id="CHEBI:60033"/>
        <dbReference type="ChEBI" id="CHEBI:78435"/>
        <dbReference type="EC" id="2.4.99.28"/>
    </reaction>
</comment>
<dbReference type="InterPro" id="IPR012338">
    <property type="entry name" value="Beta-lactam/transpept-like"/>
</dbReference>
<feature type="compositionally biased region" description="Polar residues" evidence="9">
    <location>
        <begin position="837"/>
        <end position="849"/>
    </location>
</feature>
<comment type="caution">
    <text evidence="11">The sequence shown here is derived from an EMBL/GenBank/DDBJ whole genome shotgun (WGS) entry which is preliminary data.</text>
</comment>
<dbReference type="SUPFAM" id="SSF53955">
    <property type="entry name" value="Lysozyme-like"/>
    <property type="match status" value="1"/>
</dbReference>
<dbReference type="GO" id="GO:0008955">
    <property type="term" value="F:peptidoglycan glycosyltransferase activity"/>
    <property type="evidence" value="ECO:0007669"/>
    <property type="project" value="UniProtKB-EC"/>
</dbReference>
<dbReference type="PANTHER" id="PTHR32282">
    <property type="entry name" value="BINDING PROTEIN TRANSPEPTIDASE, PUTATIVE-RELATED"/>
    <property type="match status" value="1"/>
</dbReference>
<protein>
    <recommendedName>
        <fullName evidence="10">PASTA domain-containing protein</fullName>
    </recommendedName>
</protein>
<dbReference type="Gene3D" id="3.30.10.20">
    <property type="match status" value="2"/>
</dbReference>
<keyword evidence="3" id="KW-0328">Glycosyltransferase</keyword>
<dbReference type="PROSITE" id="PS51178">
    <property type="entry name" value="PASTA"/>
    <property type="match status" value="2"/>
</dbReference>
<dbReference type="GO" id="GO:0006508">
    <property type="term" value="P:proteolysis"/>
    <property type="evidence" value="ECO:0007669"/>
    <property type="project" value="UniProtKB-KW"/>
</dbReference>
<dbReference type="GO" id="GO:0030288">
    <property type="term" value="C:outer membrane-bounded periplasmic space"/>
    <property type="evidence" value="ECO:0007669"/>
    <property type="project" value="TreeGrafter"/>
</dbReference>
<sequence length="883" mass="92738">MPNAKRTFSGVLSGLLGLVGLSAVAGVLVTAAVTPAIALSGTAAKSAIDLFENIPGYLEVDRPMLPTTLYAKDPQGNDWQMATFYDQNRIPVEYDEVSPVLYDAILSSEDPRYYEHGGIDLIGTTRALLNNATGGNTQGGSSISQQYVKNVLIQRCEQDSADQEELEECYLRYTTAQGTAGYERKLQEMRYAITIEQQYSKDDILLGYLNIANFGGQVYGIEAAARYYFGTTAKDLTVAQAATLAGVVQNPNTYRIDMKGGSWLNPQTGEYENSEADGYALTKARQTYVLTRMHTDGKITDEQYEAAKAEPIVPSIHPTDQGCVTAGQSAYFCQYVKTVMLTDEAFGATPEERRENLQRGGLKVYTTLDMRVQGAGEAAMNEWVPQSFPGMELGATGVTLEADTGRILAMVQNTKFGETAACDEDPACASIIYASDYAHGGSTGFQPGSAFKLFTLLDWLEEGKSVNQRLNGVNRDFSDFSCNGAPAGATASRDIGNYGRDPGRYDSIYNFTKYSLNSGFFAMAEQLDLCDINRVAERLGITYANGEPITKDNGPFATVLGGKEVAPMAMASAYSAVANGGVRCEPRAIDRVVDADGNELPVPESKCDQAIAPNVAATAAYTLQGVMTGGGSGSRANPGDGVPVLGKTGTHNDEQTFMVESSTQATTAVWVGNVQQVNGQWGSMASQWTDRGVALRDLRYYVASAMQGASNAAYGGDAFPAPDRNLLVTPMADLPNVTGMTVDEATRALEAAGFEARVGDPVAGDQPEGRIQTQDPGPGRIATGTVVTISPSNGKGTSVPSVNGLTLAAALGAVKSAGLDPALGTCTEADGAGSGRATGTSPASGELVSSGTRVTVNYQAANCGGGGGGGNGNGNGNGGDGDD</sequence>
<dbReference type="InterPro" id="IPR001460">
    <property type="entry name" value="PCN-bd_Tpept"/>
</dbReference>
<dbReference type="AlphaFoldDB" id="A0A1B9NBH3"/>
<evidence type="ECO:0000256" key="1">
    <source>
        <dbReference type="ARBA" id="ARBA00022645"/>
    </source>
</evidence>
<dbReference type="InterPro" id="IPR050396">
    <property type="entry name" value="Glycosyltr_51/Transpeptidase"/>
</dbReference>
<evidence type="ECO:0000256" key="2">
    <source>
        <dbReference type="ARBA" id="ARBA00022670"/>
    </source>
</evidence>
<organism evidence="11 12">
    <name type="scientific">Microbacterium sediminis</name>
    <dbReference type="NCBI Taxonomy" id="904291"/>
    <lineage>
        <taxon>Bacteria</taxon>
        <taxon>Bacillati</taxon>
        <taxon>Actinomycetota</taxon>
        <taxon>Actinomycetes</taxon>
        <taxon>Micrococcales</taxon>
        <taxon>Microbacteriaceae</taxon>
        <taxon>Microbacterium</taxon>
    </lineage>
</organism>
<feature type="compositionally biased region" description="Gly residues" evidence="9">
    <location>
        <begin position="863"/>
        <end position="883"/>
    </location>
</feature>
<keyword evidence="12" id="KW-1185">Reference proteome</keyword>
<accession>A0A1B9NBH3</accession>
<name>A0A1B9NBH3_9MICO</name>
<gene>
    <name evidence="11" type="ORF">A7J15_06965</name>
</gene>
<keyword evidence="5" id="KW-0378">Hydrolase</keyword>
<dbReference type="GO" id="GO:0008658">
    <property type="term" value="F:penicillin binding"/>
    <property type="evidence" value="ECO:0007669"/>
    <property type="project" value="InterPro"/>
</dbReference>
<keyword evidence="4" id="KW-0808">Transferase</keyword>
<dbReference type="Gene3D" id="3.40.710.10">
    <property type="entry name" value="DD-peptidase/beta-lactamase superfamily"/>
    <property type="match status" value="1"/>
</dbReference>
<dbReference type="GO" id="GO:0009252">
    <property type="term" value="P:peptidoglycan biosynthetic process"/>
    <property type="evidence" value="ECO:0007669"/>
    <property type="project" value="TreeGrafter"/>
</dbReference>
<reference evidence="11 12" key="1">
    <citation type="submission" date="2016-05" db="EMBL/GenBank/DDBJ databases">
        <authorList>
            <person name="Lavstsen T."/>
            <person name="Jespersen J.S."/>
        </authorList>
    </citation>
    <scope>NUCLEOTIDE SEQUENCE [LARGE SCALE GENOMIC DNA]</scope>
    <source>
        <strain evidence="11 12">YLB-01</strain>
    </source>
</reference>
<evidence type="ECO:0000256" key="8">
    <source>
        <dbReference type="ARBA" id="ARBA00049902"/>
    </source>
</evidence>
<evidence type="ECO:0000256" key="6">
    <source>
        <dbReference type="ARBA" id="ARBA00023268"/>
    </source>
</evidence>
<dbReference type="SUPFAM" id="SSF56601">
    <property type="entry name" value="beta-lactamase/transpeptidase-like"/>
    <property type="match status" value="1"/>
</dbReference>
<dbReference type="CDD" id="cd06577">
    <property type="entry name" value="PASTA_pknB"/>
    <property type="match status" value="2"/>
</dbReference>
<dbReference type="Pfam" id="PF00905">
    <property type="entry name" value="Transpeptidase"/>
    <property type="match status" value="1"/>
</dbReference>
<evidence type="ECO:0000259" key="10">
    <source>
        <dbReference type="PROSITE" id="PS51178"/>
    </source>
</evidence>
<dbReference type="Gene3D" id="1.10.3810.10">
    <property type="entry name" value="Biosynthetic peptidoglycan transglycosylase-like"/>
    <property type="match status" value="1"/>
</dbReference>
<evidence type="ECO:0000256" key="9">
    <source>
        <dbReference type="SAM" id="MobiDB-lite"/>
    </source>
</evidence>
<evidence type="ECO:0000256" key="5">
    <source>
        <dbReference type="ARBA" id="ARBA00022801"/>
    </source>
</evidence>
<keyword evidence="1" id="KW-0121">Carboxypeptidase</keyword>
<dbReference type="PANTHER" id="PTHR32282:SF33">
    <property type="entry name" value="PEPTIDOGLYCAN GLYCOSYLTRANSFERASE"/>
    <property type="match status" value="1"/>
</dbReference>
<dbReference type="RefSeq" id="WP_067026324.1">
    <property type="nucleotide sequence ID" value="NZ_CP038256.1"/>
</dbReference>
<dbReference type="SMART" id="SM00740">
    <property type="entry name" value="PASTA"/>
    <property type="match status" value="2"/>
</dbReference>
<evidence type="ECO:0000313" key="12">
    <source>
        <dbReference type="Proteomes" id="UP000093355"/>
    </source>
</evidence>
<evidence type="ECO:0000256" key="4">
    <source>
        <dbReference type="ARBA" id="ARBA00022679"/>
    </source>
</evidence>
<dbReference type="Pfam" id="PF00912">
    <property type="entry name" value="Transgly"/>
    <property type="match status" value="1"/>
</dbReference>
<comment type="catalytic activity">
    <reaction evidence="7">
        <text>Preferential cleavage: (Ac)2-L-Lys-D-Ala-|-D-Ala. Also transpeptidation of peptidyl-alanyl moieties that are N-acyl substituents of D-alanine.</text>
        <dbReference type="EC" id="3.4.16.4"/>
    </reaction>
</comment>
<dbReference type="STRING" id="904291.A7J15_06965"/>
<dbReference type="Proteomes" id="UP000093355">
    <property type="component" value="Unassembled WGS sequence"/>
</dbReference>
<evidence type="ECO:0000256" key="3">
    <source>
        <dbReference type="ARBA" id="ARBA00022676"/>
    </source>
</evidence>
<dbReference type="InterPro" id="IPR036950">
    <property type="entry name" value="PBP_transglycosylase"/>
</dbReference>
<dbReference type="InterPro" id="IPR001264">
    <property type="entry name" value="Glyco_trans_51"/>
</dbReference>
<dbReference type="Pfam" id="PF03793">
    <property type="entry name" value="PASTA"/>
    <property type="match status" value="2"/>
</dbReference>
<dbReference type="EMBL" id="LXMD01000023">
    <property type="protein sequence ID" value="OCG73940.1"/>
    <property type="molecule type" value="Genomic_DNA"/>
</dbReference>
<dbReference type="GO" id="GO:0009002">
    <property type="term" value="F:serine-type D-Ala-D-Ala carboxypeptidase activity"/>
    <property type="evidence" value="ECO:0007669"/>
    <property type="project" value="UniProtKB-EC"/>
</dbReference>
<keyword evidence="6" id="KW-0511">Multifunctional enzyme</keyword>
<feature type="region of interest" description="Disordered" evidence="9">
    <location>
        <begin position="830"/>
        <end position="849"/>
    </location>
</feature>
<dbReference type="InterPro" id="IPR023346">
    <property type="entry name" value="Lysozyme-like_dom_sf"/>
</dbReference>
<feature type="domain" description="PASTA" evidence="10">
    <location>
        <begin position="728"/>
        <end position="791"/>
    </location>
</feature>
<dbReference type="OrthoDB" id="9766909at2"/>
<evidence type="ECO:0000256" key="7">
    <source>
        <dbReference type="ARBA" id="ARBA00034000"/>
    </source>
</evidence>
<feature type="region of interest" description="Disordered" evidence="9">
    <location>
        <begin position="759"/>
        <end position="780"/>
    </location>
</feature>
<dbReference type="InterPro" id="IPR005543">
    <property type="entry name" value="PASTA_dom"/>
</dbReference>